<dbReference type="GO" id="GO:1990976">
    <property type="term" value="P:protein transport along microtubule to mitotic spindle pole body"/>
    <property type="evidence" value="ECO:0007669"/>
    <property type="project" value="EnsemblFungi"/>
</dbReference>
<evidence type="ECO:0000313" key="19">
    <source>
        <dbReference type="Proteomes" id="UP000187013"/>
    </source>
</evidence>
<dbReference type="GO" id="GO:0051987">
    <property type="term" value="P:positive regulation of attachment of spindle microtubules to kinetochore"/>
    <property type="evidence" value="ECO:0007669"/>
    <property type="project" value="EnsemblFungi"/>
</dbReference>
<keyword evidence="8" id="KW-0493">Microtubule</keyword>
<dbReference type="GO" id="GO:0051301">
    <property type="term" value="P:cell division"/>
    <property type="evidence" value="ECO:0007669"/>
    <property type="project" value="UniProtKB-KW"/>
</dbReference>
<evidence type="ECO:0000256" key="3">
    <source>
        <dbReference type="ARBA" id="ARBA00004629"/>
    </source>
</evidence>
<keyword evidence="5" id="KW-0158">Chromosome</keyword>
<dbReference type="AlphaFoldDB" id="A0A1Q2ZYD8"/>
<name>A0A1Q2ZYD8_ZYGRO</name>
<keyword evidence="7" id="KW-0132">Cell division</keyword>
<evidence type="ECO:0000256" key="11">
    <source>
        <dbReference type="ARBA" id="ARBA00022838"/>
    </source>
</evidence>
<sequence length="84" mass="9556">MQEELTPLQQNVLDRYKRLARALHSLDETFKQFNASNGDNVTAESVLGQIREIEVKIGLVGTLLKGSVYSLVLQRKQEEEAKRL</sequence>
<dbReference type="GO" id="GO:0072686">
    <property type="term" value="C:mitotic spindle"/>
    <property type="evidence" value="ECO:0007669"/>
    <property type="project" value="InterPro"/>
</dbReference>
<dbReference type="InterPro" id="IPR013965">
    <property type="entry name" value="DASH_Dad3"/>
</dbReference>
<protein>
    <recommendedName>
        <fullName evidence="16">DASH complex subunit DAD3</fullName>
    </recommendedName>
    <alternativeName>
        <fullName evidence="17">Outer kinetochore protein DAD3</fullName>
    </alternativeName>
</protein>
<dbReference type="GO" id="GO:0051010">
    <property type="term" value="F:microtubule plus-end binding"/>
    <property type="evidence" value="ECO:0007669"/>
    <property type="project" value="EnsemblFungi"/>
</dbReference>
<evidence type="ECO:0000256" key="4">
    <source>
        <dbReference type="ARBA" id="ARBA00006277"/>
    </source>
</evidence>
<accession>A0A1Q2ZYD8</accession>
<evidence type="ECO:0000256" key="8">
    <source>
        <dbReference type="ARBA" id="ARBA00022701"/>
    </source>
</evidence>
<gene>
    <name evidence="18" type="ORF">ZYGR_0I06200</name>
</gene>
<proteinExistence type="inferred from homology"/>
<evidence type="ECO:0000256" key="6">
    <source>
        <dbReference type="ARBA" id="ARBA00022490"/>
    </source>
</evidence>
<dbReference type="Pfam" id="PF08656">
    <property type="entry name" value="DASH_Dad3"/>
    <property type="match status" value="1"/>
</dbReference>
<comment type="similarity">
    <text evidence="4">Belongs to the DASH complex DAD3 family.</text>
</comment>
<evidence type="ECO:0000256" key="7">
    <source>
        <dbReference type="ARBA" id="ARBA00022618"/>
    </source>
</evidence>
<dbReference type="GO" id="GO:0042729">
    <property type="term" value="C:DASH complex"/>
    <property type="evidence" value="ECO:0007669"/>
    <property type="project" value="EnsemblFungi"/>
</dbReference>
<keyword evidence="15" id="KW-0137">Centromere</keyword>
<dbReference type="OMA" id="RNMHISQ"/>
<keyword evidence="6" id="KW-0963">Cytoplasm</keyword>
<dbReference type="PANTHER" id="PTHR28017:SF1">
    <property type="entry name" value="DASH COMPLEX SUBUNIT DAD3"/>
    <property type="match status" value="1"/>
</dbReference>
<dbReference type="EMBL" id="BDGX01000009">
    <property type="protein sequence ID" value="GAV48323.1"/>
    <property type="molecule type" value="Genomic_DNA"/>
</dbReference>
<evidence type="ECO:0000256" key="1">
    <source>
        <dbReference type="ARBA" id="ARBA00004123"/>
    </source>
</evidence>
<evidence type="ECO:0000256" key="15">
    <source>
        <dbReference type="ARBA" id="ARBA00023328"/>
    </source>
</evidence>
<evidence type="ECO:0000256" key="16">
    <source>
        <dbReference type="ARBA" id="ARBA00044179"/>
    </source>
</evidence>
<dbReference type="GO" id="GO:1990758">
    <property type="term" value="P:mitotic sister chromatid biorientation"/>
    <property type="evidence" value="ECO:0007669"/>
    <property type="project" value="EnsemblFungi"/>
</dbReference>
<evidence type="ECO:0000256" key="12">
    <source>
        <dbReference type="ARBA" id="ARBA00023212"/>
    </source>
</evidence>
<evidence type="ECO:0000256" key="5">
    <source>
        <dbReference type="ARBA" id="ARBA00022454"/>
    </source>
</evidence>
<comment type="subcellular location">
    <subcellularLocation>
        <location evidence="3">Chromosome</location>
        <location evidence="3">Centromere</location>
        <location evidence="3">Kinetochore</location>
    </subcellularLocation>
    <subcellularLocation>
        <location evidence="2">Cytoplasm</location>
        <location evidence="2">Cytoskeleton</location>
        <location evidence="2">Spindle</location>
    </subcellularLocation>
    <subcellularLocation>
        <location evidence="1">Nucleus</location>
    </subcellularLocation>
</comment>
<evidence type="ECO:0000256" key="14">
    <source>
        <dbReference type="ARBA" id="ARBA00023306"/>
    </source>
</evidence>
<evidence type="ECO:0000256" key="9">
    <source>
        <dbReference type="ARBA" id="ARBA00022776"/>
    </source>
</evidence>
<reference evidence="18 19" key="1">
    <citation type="submission" date="2016-08" db="EMBL/GenBank/DDBJ databases">
        <title>Draft genome sequence of allopolyploid Zygosaccharomyces rouxii.</title>
        <authorList>
            <person name="Watanabe J."/>
            <person name="Uehara K."/>
            <person name="Mogi Y."/>
            <person name="Tsukioka Y."/>
        </authorList>
    </citation>
    <scope>NUCLEOTIDE SEQUENCE [LARGE SCALE GENOMIC DNA]</scope>
    <source>
        <strain evidence="18 19">NBRC 110957</strain>
    </source>
</reference>
<dbReference type="eggNOG" id="ENOG502S7SV">
    <property type="taxonomic scope" value="Eukaryota"/>
</dbReference>
<evidence type="ECO:0000256" key="13">
    <source>
        <dbReference type="ARBA" id="ARBA00023242"/>
    </source>
</evidence>
<dbReference type="GO" id="GO:0005874">
    <property type="term" value="C:microtubule"/>
    <property type="evidence" value="ECO:0007669"/>
    <property type="project" value="UniProtKB-KW"/>
</dbReference>
<evidence type="ECO:0000256" key="2">
    <source>
        <dbReference type="ARBA" id="ARBA00004186"/>
    </source>
</evidence>
<keyword evidence="12" id="KW-0206">Cytoskeleton</keyword>
<evidence type="ECO:0000256" key="10">
    <source>
        <dbReference type="ARBA" id="ARBA00022829"/>
    </source>
</evidence>
<keyword evidence="9" id="KW-0498">Mitosis</keyword>
<organism evidence="18 19">
    <name type="scientific">Zygosaccharomyces rouxii</name>
    <dbReference type="NCBI Taxonomy" id="4956"/>
    <lineage>
        <taxon>Eukaryota</taxon>
        <taxon>Fungi</taxon>
        <taxon>Dikarya</taxon>
        <taxon>Ascomycota</taxon>
        <taxon>Saccharomycotina</taxon>
        <taxon>Saccharomycetes</taxon>
        <taxon>Saccharomycetales</taxon>
        <taxon>Saccharomycetaceae</taxon>
        <taxon>Zygosaccharomyces</taxon>
    </lineage>
</organism>
<comment type="caution">
    <text evidence="18">The sequence shown here is derived from an EMBL/GenBank/DDBJ whole genome shotgun (WGS) entry which is preliminary data.</text>
</comment>
<evidence type="ECO:0000313" key="18">
    <source>
        <dbReference type="EMBL" id="GAV48323.1"/>
    </source>
</evidence>
<dbReference type="PANTHER" id="PTHR28017">
    <property type="entry name" value="DASH COMPLEX SUBUNIT DAD3"/>
    <property type="match status" value="1"/>
</dbReference>
<keyword evidence="11" id="KW-0995">Kinetochore</keyword>
<keyword evidence="13" id="KW-0539">Nucleus</keyword>
<dbReference type="GO" id="GO:0031116">
    <property type="term" value="P:positive regulation of microtubule polymerization"/>
    <property type="evidence" value="ECO:0007669"/>
    <property type="project" value="EnsemblFungi"/>
</dbReference>
<dbReference type="OrthoDB" id="2443965at2759"/>
<dbReference type="Proteomes" id="UP000187013">
    <property type="component" value="Unassembled WGS sequence"/>
</dbReference>
<keyword evidence="14" id="KW-0131">Cell cycle</keyword>
<keyword evidence="10" id="KW-0159">Chromosome partition</keyword>
<evidence type="ECO:0000256" key="17">
    <source>
        <dbReference type="ARBA" id="ARBA00044305"/>
    </source>
</evidence>